<protein>
    <submittedName>
        <fullName evidence="2">XRE family transcriptional regulator</fullName>
    </submittedName>
</protein>
<dbReference type="AlphaFoldDB" id="A0A5J6F9U1"/>
<dbReference type="InterPro" id="IPR001387">
    <property type="entry name" value="Cro/C1-type_HTH"/>
</dbReference>
<keyword evidence="3" id="KW-1185">Reference proteome</keyword>
<organism evidence="2 3">
    <name type="scientific">Streptomyces nitrosporeus</name>
    <dbReference type="NCBI Taxonomy" id="28894"/>
    <lineage>
        <taxon>Bacteria</taxon>
        <taxon>Bacillati</taxon>
        <taxon>Actinomycetota</taxon>
        <taxon>Actinomycetes</taxon>
        <taxon>Kitasatosporales</taxon>
        <taxon>Streptomycetaceae</taxon>
        <taxon>Streptomyces</taxon>
    </lineage>
</organism>
<dbReference type="Proteomes" id="UP000326178">
    <property type="component" value="Chromosome"/>
</dbReference>
<evidence type="ECO:0000259" key="1">
    <source>
        <dbReference type="PROSITE" id="PS50943"/>
    </source>
</evidence>
<dbReference type="SMART" id="SM00530">
    <property type="entry name" value="HTH_XRE"/>
    <property type="match status" value="1"/>
</dbReference>
<dbReference type="Pfam" id="PF19054">
    <property type="entry name" value="DUF5753"/>
    <property type="match status" value="1"/>
</dbReference>
<dbReference type="Pfam" id="PF13560">
    <property type="entry name" value="HTH_31"/>
    <property type="match status" value="1"/>
</dbReference>
<dbReference type="PROSITE" id="PS50943">
    <property type="entry name" value="HTH_CROC1"/>
    <property type="match status" value="1"/>
</dbReference>
<evidence type="ECO:0000313" key="3">
    <source>
        <dbReference type="Proteomes" id="UP000326178"/>
    </source>
</evidence>
<dbReference type="OrthoDB" id="5177600at2"/>
<dbReference type="EMBL" id="CP023702">
    <property type="protein sequence ID" value="QEU73052.1"/>
    <property type="molecule type" value="Genomic_DNA"/>
</dbReference>
<dbReference type="InterPro" id="IPR010982">
    <property type="entry name" value="Lambda_DNA-bd_dom_sf"/>
</dbReference>
<dbReference type="SUPFAM" id="SSF47413">
    <property type="entry name" value="lambda repressor-like DNA-binding domains"/>
    <property type="match status" value="1"/>
</dbReference>
<feature type="domain" description="HTH cro/C1-type" evidence="1">
    <location>
        <begin position="6"/>
        <end position="42"/>
    </location>
</feature>
<name>A0A5J6F9U1_9ACTN</name>
<evidence type="ECO:0000313" key="2">
    <source>
        <dbReference type="EMBL" id="QEU73052.1"/>
    </source>
</evidence>
<reference evidence="2 3" key="1">
    <citation type="submission" date="2017-09" db="EMBL/GenBank/DDBJ databases">
        <authorList>
            <person name="Lee N."/>
            <person name="Cho B.-K."/>
        </authorList>
    </citation>
    <scope>NUCLEOTIDE SEQUENCE [LARGE SCALE GENOMIC DNA]</scope>
    <source>
        <strain evidence="2 3">ATCC 12769</strain>
    </source>
</reference>
<dbReference type="GO" id="GO:0003677">
    <property type="term" value="F:DNA binding"/>
    <property type="evidence" value="ECO:0007669"/>
    <property type="project" value="InterPro"/>
</dbReference>
<dbReference type="KEGG" id="snk:CP967_14465"/>
<dbReference type="Gene3D" id="1.10.260.40">
    <property type="entry name" value="lambda repressor-like DNA-binding domains"/>
    <property type="match status" value="1"/>
</dbReference>
<sequence length="258" mass="28398">MFGALLRFFREQAGISQESLGARIRFSKSQVAMVERGERPPKNGFVPAADAATGAQGALITAGEKLNVNALPHWFAEFKDEEAGAVARHAYETHVVPGLLQTEPYARAVLSGQYPAFDDDEIEAKLLLRLARQNLLSRKPLPNISFVLEAAPLTRPIGGPHILREQLLHLREVAGLRHVQIQVMPPGRQSHPALDGPFVLLENAERRQLAYVEGQGGGFFITEQPALGDLFGKYGLLRAQAYTPEESLTMIEKMAEEL</sequence>
<accession>A0A5J6F9U1</accession>
<proteinExistence type="predicted"/>
<gene>
    <name evidence="2" type="ORF">CP967_14465</name>
</gene>
<dbReference type="CDD" id="cd00093">
    <property type="entry name" value="HTH_XRE"/>
    <property type="match status" value="1"/>
</dbReference>
<dbReference type="InterPro" id="IPR043917">
    <property type="entry name" value="DUF5753"/>
</dbReference>